<accession>A0AAE3N1Z7</accession>
<comment type="caution">
    <text evidence="3">The sequence shown here is derived from an EMBL/GenBank/DDBJ whole genome shotgun (WGS) entry which is preliminary data.</text>
</comment>
<dbReference type="Proteomes" id="UP001208771">
    <property type="component" value="Unassembled WGS sequence"/>
</dbReference>
<evidence type="ECO:0000259" key="1">
    <source>
        <dbReference type="Pfam" id="PF00535"/>
    </source>
</evidence>
<dbReference type="EMBL" id="JANFPI010000005">
    <property type="protein sequence ID" value="MCX8998726.1"/>
    <property type="molecule type" value="Genomic_DNA"/>
</dbReference>
<dbReference type="Gene3D" id="3.90.550.10">
    <property type="entry name" value="Spore Coat Polysaccharide Biosynthesis Protein SpsA, Chain A"/>
    <property type="match status" value="1"/>
</dbReference>
<dbReference type="EMBL" id="JANFPI010000001">
    <property type="protein sequence ID" value="MCX8996235.1"/>
    <property type="molecule type" value="Genomic_DNA"/>
</dbReference>
<dbReference type="Pfam" id="PF00535">
    <property type="entry name" value="Glycos_transf_2"/>
    <property type="match status" value="1"/>
</dbReference>
<dbReference type="InterPro" id="IPR029044">
    <property type="entry name" value="Nucleotide-diphossugar_trans"/>
</dbReference>
<feature type="domain" description="Glycosyltransferase 2-like" evidence="1">
    <location>
        <begin position="10"/>
        <end position="123"/>
    </location>
</feature>
<sequence length="285" mass="31750">MDFADRVTAVFTTFNSAHVIGKALQSLPDGVRVIVVDNASRDDTAEQAKRARASVEVISLPKNVGFGRGCNVGLRLVETDYAVVINPDLFVGEDCLSVCVAAADAHPEVALFGPREETGGRGDARITDVDYCEQVSGAFMFMRMSAFRTIGFFDENIFMYFEDNDLCLRTRDCGYRLARVLRAETQHIGAGSTQKNYDSAYEKSRLWGSACAYFADKYKDSPEGKAAGRKLRHYYIKYYKNLVLDRHLARIYAERIRGWKEYSSLGPGAMFDNTFVTPANAKADA</sequence>
<evidence type="ECO:0000313" key="4">
    <source>
        <dbReference type="Proteomes" id="UP001208771"/>
    </source>
</evidence>
<keyword evidence="4" id="KW-1185">Reference proteome</keyword>
<evidence type="ECO:0000313" key="3">
    <source>
        <dbReference type="EMBL" id="MCX8998726.1"/>
    </source>
</evidence>
<dbReference type="RefSeq" id="WP_306409983.1">
    <property type="nucleotide sequence ID" value="NZ_JANFPI010000001.1"/>
</dbReference>
<evidence type="ECO:0000313" key="2">
    <source>
        <dbReference type="EMBL" id="MCX8996235.1"/>
    </source>
</evidence>
<reference evidence="3" key="1">
    <citation type="submission" date="2022-07" db="EMBL/GenBank/DDBJ databases">
        <title>Ectorhizobium quercum gen.nov., sp. nov.</title>
        <authorList>
            <person name="Ma T."/>
            <person name="Li Y."/>
        </authorList>
    </citation>
    <scope>NUCLEOTIDE SEQUENCE</scope>
    <source>
        <strain evidence="3">BDR2-2</strain>
    </source>
</reference>
<dbReference type="InterPro" id="IPR001173">
    <property type="entry name" value="Glyco_trans_2-like"/>
</dbReference>
<name>A0AAE3N1Z7_9HYPH</name>
<dbReference type="PANTHER" id="PTHR43179">
    <property type="entry name" value="RHAMNOSYLTRANSFERASE WBBL"/>
    <property type="match status" value="1"/>
</dbReference>
<protein>
    <submittedName>
        <fullName evidence="3">Glycosyltransferase family 2 protein</fullName>
    </submittedName>
</protein>
<proteinExistence type="predicted"/>
<organism evidence="3 4">
    <name type="scientific">Ectorhizobium quercum</name>
    <dbReference type="NCBI Taxonomy" id="2965071"/>
    <lineage>
        <taxon>Bacteria</taxon>
        <taxon>Pseudomonadati</taxon>
        <taxon>Pseudomonadota</taxon>
        <taxon>Alphaproteobacteria</taxon>
        <taxon>Hyphomicrobiales</taxon>
        <taxon>Rhizobiaceae</taxon>
        <taxon>Ectorhizobium</taxon>
    </lineage>
</organism>
<dbReference type="AlphaFoldDB" id="A0AAE3N1Z7"/>
<dbReference type="CDD" id="cd04186">
    <property type="entry name" value="GT_2_like_c"/>
    <property type="match status" value="1"/>
</dbReference>
<dbReference type="SUPFAM" id="SSF53448">
    <property type="entry name" value="Nucleotide-diphospho-sugar transferases"/>
    <property type="match status" value="1"/>
</dbReference>
<gene>
    <name evidence="2" type="ORF">NOF55_03870</name>
    <name evidence="3" type="ORF">NOF55_16555</name>
</gene>
<dbReference type="PANTHER" id="PTHR43179:SF7">
    <property type="entry name" value="RHAMNOSYLTRANSFERASE WBBL"/>
    <property type="match status" value="1"/>
</dbReference>